<dbReference type="Proteomes" id="UP000243413">
    <property type="component" value="Chromosome I"/>
</dbReference>
<feature type="signal peptide" evidence="4">
    <location>
        <begin position="1"/>
        <end position="28"/>
    </location>
</feature>
<dbReference type="AlphaFoldDB" id="A0A1H1WAZ5"/>
<dbReference type="InterPro" id="IPR008707">
    <property type="entry name" value="B-propeller_PilY1"/>
</dbReference>
<feature type="domain" description="PilY1 beta-propeller" evidence="5">
    <location>
        <begin position="476"/>
        <end position="785"/>
    </location>
</feature>
<dbReference type="RefSeq" id="WP_157719382.1">
    <property type="nucleotide sequence ID" value="NZ_LT629763.1"/>
</dbReference>
<evidence type="ECO:0000256" key="4">
    <source>
        <dbReference type="SAM" id="SignalP"/>
    </source>
</evidence>
<dbReference type="SUPFAM" id="SSF53300">
    <property type="entry name" value="vWA-like"/>
    <property type="match status" value="1"/>
</dbReference>
<organism evidence="6 7">
    <name type="scientific">Halopseudomonas sabulinigri</name>
    <dbReference type="NCBI Taxonomy" id="472181"/>
    <lineage>
        <taxon>Bacteria</taxon>
        <taxon>Pseudomonadati</taxon>
        <taxon>Pseudomonadota</taxon>
        <taxon>Gammaproteobacteria</taxon>
        <taxon>Pseudomonadales</taxon>
        <taxon>Pseudomonadaceae</taxon>
        <taxon>Halopseudomonas</taxon>
    </lineage>
</organism>
<dbReference type="InterPro" id="IPR036465">
    <property type="entry name" value="vWFA_dom_sf"/>
</dbReference>
<feature type="chain" id="PRO_5009264252" evidence="4">
    <location>
        <begin position="29"/>
        <end position="971"/>
    </location>
</feature>
<evidence type="ECO:0000256" key="2">
    <source>
        <dbReference type="ARBA" id="ARBA00022837"/>
    </source>
</evidence>
<name>A0A1H1WAZ5_9GAMM</name>
<protein>
    <submittedName>
        <fullName evidence="6">Type IV pilus assembly protein PilY1</fullName>
    </submittedName>
</protein>
<dbReference type="GO" id="GO:0046872">
    <property type="term" value="F:metal ion binding"/>
    <property type="evidence" value="ECO:0007669"/>
    <property type="project" value="UniProtKB-KW"/>
</dbReference>
<sequence>MRIHASKAYPSSWLALLAGLSLVGSAQAFTPLSGPIAAAATAPANVVLVLDNSSSMVMNQVGEETRLAVARRTAREVMAEHRHLRFGLFAFRASEGQGDQNRDAPGGELLVPVAGIDADTAAGQQHLARLHSAMNALAPAAGDDRDAWTWTPLAETYYELTRYLRGMRAFYPQSLGEFEREAFSSPIEYRCQRNAALLLTDGLPTYDREFPASLAQEPDGRRRGESSGFHLPDWDQNSANDLDGGDAMAEGSSFYLDDMAAFGYQIDLRPAAAGADAAGQSWDDPAFVRQRLQTFIVGFELDDSRLRAAALAGGGQYASVSDAAALRGAMNKALVDIATTPGSGGGAAIADSLLQPGGSRYYQIRYDPADWSGSLSAHVLNAQGLPARQLWTTDNTLALGQAAGQQQTWRAAENGLGGRAVTLDGRTLSQLSTAQQSALSAAAADAGLIEPGAGQQLLDWARGQRLPGLRQRRHQLGDVLNASPVLLSATPPATTQSASYAAYLAKRQALPELILLGANDGFVRAFSGQGEQVYAYLPATLQPRLGQWARSDYGHGTRHLSGADGRIGVADVELPTGWSTLAAGGLGAGGKALFALQLLRPGASYAEPDLLWEVSADQPGWGDLGYLYAEPQLVTVAGQALLLTGNGYGSARGNAALLVVDALTGQLLHRIVVGDRAGTAALNGLAGLTLQQDEQAGLQAGFAGDQHGQLWKFDLSDADYHNWTVAHAGTPLFTAAAGQPINVAPVLHPSAQGKADLLLFGTGQFLQPADLSDTRSQAFYAVLDAPSIPSGGLTPAHLQAQKIVQEQPGEGDAPAVRFSSAEPVDWAQHYGWRLTLPGQGEKAYRAARIKDSRVLFSTGFVLGEGADPCVTRSGGWLMSLALDTGAMLPIATLDSNADGQVSKEDQPAAGLRLDIGLPGELRVLDLPPDESSEAQSDCNPELYLVQGSAGPTAVQGQAHCLFERILWRQLL</sequence>
<accession>A0A1H1WAZ5</accession>
<evidence type="ECO:0000259" key="5">
    <source>
        <dbReference type="Pfam" id="PF05567"/>
    </source>
</evidence>
<proteinExistence type="predicted"/>
<keyword evidence="1" id="KW-0479">Metal-binding</keyword>
<evidence type="ECO:0000313" key="7">
    <source>
        <dbReference type="Proteomes" id="UP000243413"/>
    </source>
</evidence>
<reference evidence="7" key="1">
    <citation type="submission" date="2016-10" db="EMBL/GenBank/DDBJ databases">
        <authorList>
            <person name="Varghese N."/>
            <person name="Submissions S."/>
        </authorList>
    </citation>
    <scope>NUCLEOTIDE SEQUENCE [LARGE SCALE GENOMIC DNA]</scope>
    <source>
        <strain evidence="7">JCM 14963</strain>
    </source>
</reference>
<dbReference type="Pfam" id="PF05567">
    <property type="entry name" value="T4P_PilY1"/>
    <property type="match status" value="1"/>
</dbReference>
<keyword evidence="2" id="KW-0106">Calcium</keyword>
<gene>
    <name evidence="6" type="ORF">SAMN05216271_3166</name>
</gene>
<dbReference type="OrthoDB" id="7156875at2"/>
<dbReference type="EMBL" id="LT629763">
    <property type="protein sequence ID" value="SDS94407.1"/>
    <property type="molecule type" value="Genomic_DNA"/>
</dbReference>
<evidence type="ECO:0000313" key="6">
    <source>
        <dbReference type="EMBL" id="SDS94407.1"/>
    </source>
</evidence>
<evidence type="ECO:0000256" key="1">
    <source>
        <dbReference type="ARBA" id="ARBA00022723"/>
    </source>
</evidence>
<dbReference type="STRING" id="472181.SAMN05216271_3166"/>
<evidence type="ECO:0000256" key="3">
    <source>
        <dbReference type="SAM" id="MobiDB-lite"/>
    </source>
</evidence>
<dbReference type="Gene3D" id="3.40.50.410">
    <property type="entry name" value="von Willebrand factor, type A domain"/>
    <property type="match status" value="1"/>
</dbReference>
<keyword evidence="4" id="KW-0732">Signal</keyword>
<feature type="region of interest" description="Disordered" evidence="3">
    <location>
        <begin position="212"/>
        <end position="243"/>
    </location>
</feature>